<gene>
    <name evidence="3" type="ORF">PVPCR_1406550</name>
</gene>
<accession>A0A6V7TGV0</accession>
<evidence type="ECO:0000256" key="1">
    <source>
        <dbReference type="SAM" id="MobiDB-lite"/>
    </source>
</evidence>
<dbReference type="Proteomes" id="UP000515268">
    <property type="component" value="Chromosome PVPCR_14"/>
</dbReference>
<dbReference type="AlphaFoldDB" id="A0A6V7TGV0"/>
<proteinExistence type="predicted"/>
<name>A0A6V7TGV0_PLAVN</name>
<evidence type="ECO:0000313" key="3">
    <source>
        <dbReference type="EMBL" id="CAD2114463.1"/>
    </source>
</evidence>
<keyword evidence="3" id="KW-0378">Hydrolase</keyword>
<reference evidence="3 4" key="1">
    <citation type="submission" date="2020-08" db="EMBL/GenBank/DDBJ databases">
        <authorList>
            <person name="Ramaprasad A."/>
        </authorList>
    </citation>
    <scope>NUCLEOTIDE SEQUENCE [LARGE SCALE GENOMIC DNA]</scope>
</reference>
<dbReference type="PANTHER" id="PTHR47992">
    <property type="entry name" value="PROTEIN PHOSPHATASE"/>
    <property type="match status" value="1"/>
</dbReference>
<dbReference type="VEuPathDB" id="PlasmoDB:PVPCR_1406550"/>
<dbReference type="Gene3D" id="3.60.40.10">
    <property type="entry name" value="PPM-type phosphatase domain"/>
    <property type="match status" value="1"/>
</dbReference>
<protein>
    <submittedName>
        <fullName evidence="3">Protein phosphatase PPM4, putative</fullName>
        <ecNumber evidence="3">3.1.3.16</ecNumber>
    </submittedName>
</protein>
<keyword evidence="4" id="KW-1185">Reference proteome</keyword>
<feature type="compositionally biased region" description="Low complexity" evidence="1">
    <location>
        <begin position="334"/>
        <end position="348"/>
    </location>
</feature>
<dbReference type="CDD" id="cd00143">
    <property type="entry name" value="PP2Cc"/>
    <property type="match status" value="1"/>
</dbReference>
<dbReference type="InterPro" id="IPR001932">
    <property type="entry name" value="PPM-type_phosphatase-like_dom"/>
</dbReference>
<feature type="domain" description="PPM-type phosphatase" evidence="2">
    <location>
        <begin position="395"/>
        <end position="700"/>
    </location>
</feature>
<feature type="region of interest" description="Disordered" evidence="1">
    <location>
        <begin position="321"/>
        <end position="348"/>
    </location>
</feature>
<dbReference type="EC" id="3.1.3.16" evidence="3"/>
<dbReference type="OrthoDB" id="10264738at2759"/>
<organism evidence="3 4">
    <name type="scientific">Plasmodium vinckei petteri</name>
    <dbReference type="NCBI Taxonomy" id="138298"/>
    <lineage>
        <taxon>Eukaryota</taxon>
        <taxon>Sar</taxon>
        <taxon>Alveolata</taxon>
        <taxon>Apicomplexa</taxon>
        <taxon>Aconoidasida</taxon>
        <taxon>Haemosporida</taxon>
        <taxon>Plasmodiidae</taxon>
        <taxon>Plasmodium</taxon>
        <taxon>Plasmodium (Vinckeia)</taxon>
    </lineage>
</organism>
<dbReference type="InterPro" id="IPR015655">
    <property type="entry name" value="PP2C"/>
</dbReference>
<dbReference type="SMART" id="SM00332">
    <property type="entry name" value="PP2Cc"/>
    <property type="match status" value="1"/>
</dbReference>
<dbReference type="InterPro" id="IPR036457">
    <property type="entry name" value="PPM-type-like_dom_sf"/>
</dbReference>
<dbReference type="SUPFAM" id="SSF81606">
    <property type="entry name" value="PP2C-like"/>
    <property type="match status" value="1"/>
</dbReference>
<dbReference type="Pfam" id="PF00481">
    <property type="entry name" value="PP2C"/>
    <property type="match status" value="1"/>
</dbReference>
<dbReference type="PROSITE" id="PS51746">
    <property type="entry name" value="PPM_2"/>
    <property type="match status" value="1"/>
</dbReference>
<evidence type="ECO:0000259" key="2">
    <source>
        <dbReference type="PROSITE" id="PS51746"/>
    </source>
</evidence>
<sequence length="736" mass="84458">MLNNINNKVKDENKLNSIPNGVDRENAEVVGRCVKSNYMTVNNYYEQKKNGYSSNNKENENMYWDGEYINEINDGLVKQGSYINYNNITNESPKTENWKNIEEHNTDINKNKRSNSIYNDKNNNIELNESIKKQKTLNGVAYYSGENGKYNNNIIKTANNQEHDEINQWNNMSPYAENEAYQLYSQNNNNNKMYEYQTKKGVVMPMNLNNNVTIPSTYGSNSFPMRYEDDPNEWYITSDTSDWLVNKQCNWLYSVKDKLYFNIKSQEIYFEDNGKFFLVDNSIDKGEKKNNGYNEYIYEDNKNVGEYNESKYFETNVKKSYSDENEGTQKSGGSNISSKHNSVSSANGSIQKQYSNEKMINMNSAGILSTNNMNDIDNNEETVEEFSMVLEDDLVCGTCSKMGNHNRNENEDFYITKDILDLNNVSENDSLCFFSAVFDGHGGSNCARYVMSHLKTNLIAKFRQSFLITCKKHYKEKNTKINELSVAIKALYDSCIKGFEMTDKNYIELSKKYDYKDGATACVVLIYGPDEDGSLKVLSANCGDSCAFICHDRKPVKLSLQHKPDLQEERIRILRCGGIIANINGINRIITKHKDKNSNNREKTFLALSTSRSFGDIPYKIPKKIVLCKPFISVYTIDFDLDSFLVLVTDGILNVLADFEIIDIVWKNIHQTPEHAAEEVVKEATKRGSTDDKTCTVIFFNWRKDIFNKNAKDVNFDGGAPQDDSNQEDINMFSAI</sequence>
<dbReference type="EMBL" id="LR865419">
    <property type="protein sequence ID" value="CAD2114463.1"/>
    <property type="molecule type" value="Genomic_DNA"/>
</dbReference>
<evidence type="ECO:0000313" key="4">
    <source>
        <dbReference type="Proteomes" id="UP000515268"/>
    </source>
</evidence>
<dbReference type="GO" id="GO:0004722">
    <property type="term" value="F:protein serine/threonine phosphatase activity"/>
    <property type="evidence" value="ECO:0007669"/>
    <property type="project" value="UniProtKB-EC"/>
</dbReference>